<sequence>MSSYVTKTNPATLGIGIGDILKYEATPLTRVSVTAPANTKAGALVDYPLRTKPLVALTDEADGKVVVQPHNCIINLDHVSEAAIATALGSTEQAPKDVDDLIEQGDSFGIVYVGTPKA</sequence>
<name>A0ABY4ECY2_VITST</name>
<accession>A0ABY4ECY2</accession>
<evidence type="ECO:0000313" key="1">
    <source>
        <dbReference type="EMBL" id="UOO93586.1"/>
    </source>
</evidence>
<keyword evidence="2" id="KW-1185">Reference proteome</keyword>
<dbReference type="RefSeq" id="WP_019957792.1">
    <property type="nucleotide sequence ID" value="NZ_CP091512.1"/>
</dbReference>
<reference evidence="1" key="2">
    <citation type="journal article" date="2022" name="Res Sq">
        <title>Evolution of multicellular longitudinally dividing oral cavity symbionts (Neisseriaceae).</title>
        <authorList>
            <person name="Nyongesa S."/>
            <person name="Weber P."/>
            <person name="Bernet E."/>
            <person name="Pullido F."/>
            <person name="Nieckarz M."/>
            <person name="Delaby M."/>
            <person name="Nieves C."/>
            <person name="Viehboeck T."/>
            <person name="Krause N."/>
            <person name="Rivera-Millot A."/>
            <person name="Nakamura A."/>
            <person name="Vischer N."/>
            <person name="VanNieuwenhze M."/>
            <person name="Brun Y."/>
            <person name="Cava F."/>
            <person name="Bulgheresi S."/>
            <person name="Veyrier F."/>
        </authorList>
    </citation>
    <scope>NUCLEOTIDE SEQUENCE</scope>
    <source>
        <strain evidence="1">SAG 1488-6</strain>
    </source>
</reference>
<dbReference type="EMBL" id="CP091512">
    <property type="protein sequence ID" value="UOO93586.1"/>
    <property type="molecule type" value="Genomic_DNA"/>
</dbReference>
<evidence type="ECO:0000313" key="2">
    <source>
        <dbReference type="Proteomes" id="UP000832034"/>
    </source>
</evidence>
<protein>
    <submittedName>
        <fullName evidence="1">Oxaloacetate decarboxylase alpha chain</fullName>
    </submittedName>
</protein>
<gene>
    <name evidence="1" type="ORF">LVJ81_06060</name>
</gene>
<organism evidence="1 2">
    <name type="scientific">Vitreoscilla stercoraria</name>
    <dbReference type="NCBI Taxonomy" id="61"/>
    <lineage>
        <taxon>Bacteria</taxon>
        <taxon>Pseudomonadati</taxon>
        <taxon>Pseudomonadota</taxon>
        <taxon>Betaproteobacteria</taxon>
        <taxon>Neisseriales</taxon>
        <taxon>Neisseriaceae</taxon>
        <taxon>Vitreoscilla</taxon>
    </lineage>
</organism>
<proteinExistence type="predicted"/>
<reference evidence="1" key="1">
    <citation type="submission" date="2021-12" db="EMBL/GenBank/DDBJ databases">
        <authorList>
            <person name="Veyrier F.J."/>
        </authorList>
    </citation>
    <scope>NUCLEOTIDE SEQUENCE</scope>
    <source>
        <strain evidence="1">SAG 1488-6</strain>
    </source>
</reference>
<dbReference type="Proteomes" id="UP000832034">
    <property type="component" value="Chromosome"/>
</dbReference>